<keyword evidence="2" id="KW-1185">Reference proteome</keyword>
<evidence type="ECO:0008006" key="3">
    <source>
        <dbReference type="Google" id="ProtNLM"/>
    </source>
</evidence>
<dbReference type="KEGG" id="mlil:QLS71_002155"/>
<gene>
    <name evidence="1" type="ORF">QLS71_002155</name>
</gene>
<sequence length="328" mass="36979">MMLDFQNINIKTILFGILFLCNPLQNEAKTNPTHNHDPFEFFCDLCGCSTSGGSSSFGTLGNVSFVGVRYMYQNFESKNGIFSNSPTSKEYFNTYQLWGRLPITEVFSLNAIIPYQDLNRVFEASNERRNGLGDASIIGWYKMTFYKKQAEDTEDEEREASGHQLNVGLGVKLPTGAFEESLTNRINPGFQVGTGSVDAIFSLMHTYSKNQLGVNTTATYYLKTENKNEYQFGNQFSYASNVYYNVPFKKSALSPFLGISGDVYNSIKQYNERLADTDGNMVNGTFGSEFKIDKFIVGANYTFPVSQHLFGDNVTSKNKFSLYLNYML</sequence>
<dbReference type="Proteomes" id="UP001224325">
    <property type="component" value="Chromosome"/>
</dbReference>
<accession>A0AAU7EI69</accession>
<organism evidence="1 2">
    <name type="scientific">Mariniflexile litorale</name>
    <dbReference type="NCBI Taxonomy" id="3045158"/>
    <lineage>
        <taxon>Bacteria</taxon>
        <taxon>Pseudomonadati</taxon>
        <taxon>Bacteroidota</taxon>
        <taxon>Flavobacteriia</taxon>
        <taxon>Flavobacteriales</taxon>
        <taxon>Flavobacteriaceae</taxon>
        <taxon>Mariniflexile</taxon>
    </lineage>
</organism>
<protein>
    <recommendedName>
        <fullName evidence="3">Transporter</fullName>
    </recommendedName>
</protein>
<evidence type="ECO:0000313" key="1">
    <source>
        <dbReference type="EMBL" id="XBL14830.1"/>
    </source>
</evidence>
<proteinExistence type="predicted"/>
<dbReference type="AlphaFoldDB" id="A0AAU7EI69"/>
<dbReference type="EMBL" id="CP155618">
    <property type="protein sequence ID" value="XBL14830.1"/>
    <property type="molecule type" value="Genomic_DNA"/>
</dbReference>
<dbReference type="RefSeq" id="WP_308991175.1">
    <property type="nucleotide sequence ID" value="NZ_CP155618.1"/>
</dbReference>
<reference evidence="1" key="1">
    <citation type="submission" date="2024-04" db="EMBL/GenBank/DDBJ databases">
        <title>Mariniflexile litorale, isolated from the shallow sediments of the Sea of Japan.</title>
        <authorList>
            <person name="Romanenko L."/>
            <person name="Isaeva M."/>
        </authorList>
    </citation>
    <scope>NUCLEOTIDE SEQUENCE [LARGE SCALE GENOMIC DNA]</scope>
    <source>
        <strain evidence="1">KMM 9835</strain>
    </source>
</reference>
<evidence type="ECO:0000313" key="2">
    <source>
        <dbReference type="Proteomes" id="UP001224325"/>
    </source>
</evidence>
<name>A0AAU7EI69_9FLAO</name>